<protein>
    <recommendedName>
        <fullName evidence="2">DUF6535 domain-containing protein</fullName>
    </recommendedName>
</protein>
<dbReference type="EMBL" id="KN837109">
    <property type="protein sequence ID" value="KIJ46061.1"/>
    <property type="molecule type" value="Genomic_DNA"/>
</dbReference>
<keyword evidence="1" id="KW-0812">Transmembrane</keyword>
<evidence type="ECO:0000259" key="2">
    <source>
        <dbReference type="Pfam" id="PF20153"/>
    </source>
</evidence>
<evidence type="ECO:0000256" key="1">
    <source>
        <dbReference type="SAM" id="Phobius"/>
    </source>
</evidence>
<keyword evidence="4" id="KW-1185">Reference proteome</keyword>
<dbReference type="HOGENOM" id="CLU_018688_2_0_1"/>
<accession>A0A0C9W446</accession>
<dbReference type="OrthoDB" id="3064335at2759"/>
<feature type="transmembrane region" description="Helical" evidence="1">
    <location>
        <begin position="12"/>
        <end position="34"/>
    </location>
</feature>
<evidence type="ECO:0000313" key="3">
    <source>
        <dbReference type="EMBL" id="KIJ46061.1"/>
    </source>
</evidence>
<dbReference type="InterPro" id="IPR045338">
    <property type="entry name" value="DUF6535"/>
</dbReference>
<gene>
    <name evidence="3" type="ORF">M422DRAFT_134333</name>
</gene>
<sequence>LCEAWKDEIDKLLVFAGLFSAAVTAFVAESYTWLQEDPTQASLRIFINLQLQASNNLTTTLPYSTSNFTPKATNIRVNILWYLSLTLSLAT</sequence>
<organism evidence="3 4">
    <name type="scientific">Sphaerobolus stellatus (strain SS14)</name>
    <dbReference type="NCBI Taxonomy" id="990650"/>
    <lineage>
        <taxon>Eukaryota</taxon>
        <taxon>Fungi</taxon>
        <taxon>Dikarya</taxon>
        <taxon>Basidiomycota</taxon>
        <taxon>Agaricomycotina</taxon>
        <taxon>Agaricomycetes</taxon>
        <taxon>Phallomycetidae</taxon>
        <taxon>Geastrales</taxon>
        <taxon>Sphaerobolaceae</taxon>
        <taxon>Sphaerobolus</taxon>
    </lineage>
</organism>
<reference evidence="3 4" key="1">
    <citation type="submission" date="2014-06" db="EMBL/GenBank/DDBJ databases">
        <title>Evolutionary Origins and Diversification of the Mycorrhizal Mutualists.</title>
        <authorList>
            <consortium name="DOE Joint Genome Institute"/>
            <consortium name="Mycorrhizal Genomics Consortium"/>
            <person name="Kohler A."/>
            <person name="Kuo A."/>
            <person name="Nagy L.G."/>
            <person name="Floudas D."/>
            <person name="Copeland A."/>
            <person name="Barry K.W."/>
            <person name="Cichocki N."/>
            <person name="Veneault-Fourrey C."/>
            <person name="LaButti K."/>
            <person name="Lindquist E.A."/>
            <person name="Lipzen A."/>
            <person name="Lundell T."/>
            <person name="Morin E."/>
            <person name="Murat C."/>
            <person name="Riley R."/>
            <person name="Ohm R."/>
            <person name="Sun H."/>
            <person name="Tunlid A."/>
            <person name="Henrissat B."/>
            <person name="Grigoriev I.V."/>
            <person name="Hibbett D.S."/>
            <person name="Martin F."/>
        </authorList>
    </citation>
    <scope>NUCLEOTIDE SEQUENCE [LARGE SCALE GENOMIC DNA]</scope>
    <source>
        <strain evidence="3 4">SS14</strain>
    </source>
</reference>
<feature type="domain" description="DUF6535" evidence="2">
    <location>
        <begin position="2"/>
        <end position="90"/>
    </location>
</feature>
<dbReference type="Proteomes" id="UP000054279">
    <property type="component" value="Unassembled WGS sequence"/>
</dbReference>
<feature type="non-terminal residue" evidence="3">
    <location>
        <position position="1"/>
    </location>
</feature>
<keyword evidence="1" id="KW-0472">Membrane</keyword>
<dbReference type="Pfam" id="PF20153">
    <property type="entry name" value="DUF6535"/>
    <property type="match status" value="1"/>
</dbReference>
<name>A0A0C9W446_SPHS4</name>
<proteinExistence type="predicted"/>
<evidence type="ECO:0000313" key="4">
    <source>
        <dbReference type="Proteomes" id="UP000054279"/>
    </source>
</evidence>
<keyword evidence="1" id="KW-1133">Transmembrane helix</keyword>
<dbReference type="AlphaFoldDB" id="A0A0C9W446"/>
<feature type="non-terminal residue" evidence="3">
    <location>
        <position position="91"/>
    </location>
</feature>